<evidence type="ECO:0000256" key="7">
    <source>
        <dbReference type="ARBA" id="ARBA00023157"/>
    </source>
</evidence>
<evidence type="ECO:0000256" key="9">
    <source>
        <dbReference type="SAM" id="SignalP"/>
    </source>
</evidence>
<proteinExistence type="inferred from homology"/>
<accession>A0A6G5QJI6</accession>
<dbReference type="GO" id="GO:0046677">
    <property type="term" value="P:response to antibiotic"/>
    <property type="evidence" value="ECO:0007669"/>
    <property type="project" value="UniProtKB-KW"/>
</dbReference>
<evidence type="ECO:0000256" key="2">
    <source>
        <dbReference type="ARBA" id="ARBA00008486"/>
    </source>
</evidence>
<comment type="catalytic activity">
    <reaction evidence="1">
        <text>a beta-lactam + H2O = a substituted beta-amino acid</text>
        <dbReference type="Rhea" id="RHEA:20401"/>
        <dbReference type="ChEBI" id="CHEBI:15377"/>
        <dbReference type="ChEBI" id="CHEBI:35627"/>
        <dbReference type="ChEBI" id="CHEBI:140347"/>
        <dbReference type="EC" id="3.5.2.6"/>
    </reaction>
</comment>
<evidence type="ECO:0000256" key="3">
    <source>
        <dbReference type="ARBA" id="ARBA00012865"/>
    </source>
</evidence>
<evidence type="ECO:0000313" key="11">
    <source>
        <dbReference type="Proteomes" id="UP000502377"/>
    </source>
</evidence>
<evidence type="ECO:0000256" key="5">
    <source>
        <dbReference type="ARBA" id="ARBA00022801"/>
    </source>
</evidence>
<dbReference type="Gene3D" id="1.25.40.10">
    <property type="entry name" value="Tetratricopeptide repeat domain"/>
    <property type="match status" value="1"/>
</dbReference>
<evidence type="ECO:0000313" key="10">
    <source>
        <dbReference type="EMBL" id="QCD45774.1"/>
    </source>
</evidence>
<keyword evidence="8" id="KW-0046">Antibiotic resistance</keyword>
<dbReference type="RefSeq" id="WP_002943475.1">
    <property type="nucleotide sequence ID" value="NZ_CP012543.1"/>
</dbReference>
<evidence type="ECO:0000256" key="1">
    <source>
        <dbReference type="ARBA" id="ARBA00001526"/>
    </source>
</evidence>
<comment type="similarity">
    <text evidence="2">Belongs to the hcp beta-lactamase family.</text>
</comment>
<dbReference type="PANTHER" id="PTHR13891">
    <property type="entry name" value="CYTOCHROME C OXIDASE ASSEMBLY FACTOR 7"/>
    <property type="match status" value="1"/>
</dbReference>
<dbReference type="AlphaFoldDB" id="A0A6G5QJI6"/>
<name>A0A6G5QJI6_CAMRE</name>
<dbReference type="PANTHER" id="PTHR13891:SF1">
    <property type="entry name" value="CYTOCHROME C OXIDASE ASSEMBLY FACTOR 7"/>
    <property type="match status" value="1"/>
</dbReference>
<keyword evidence="7" id="KW-1015">Disulfide bond</keyword>
<sequence length="215" mass="24132">MKKITVFGLMLISALAIDNPMADILKDYENKCNAGDEMACGVAGGVYDFAFEAYGVKQDYGKAMKFYKKGCDNGNYRSCNNLGFMYENEKGVKRDYKKAFELYTKSCDIGNDALGCRNLGFLYINKHVSGINEKQAFLEGIGRVKKSCDITPDFTACRFLGDVYLELNEKNDAMKYYQRACTAGATDNVVQSFEEGVKLWQLTCGMYELLKQGSR</sequence>
<protein>
    <recommendedName>
        <fullName evidence="3">beta-lactamase</fullName>
        <ecNumber evidence="3">3.5.2.6</ecNumber>
    </recommendedName>
</protein>
<gene>
    <name evidence="10" type="ORF">CRECT_0062</name>
</gene>
<dbReference type="EC" id="3.5.2.6" evidence="3"/>
<dbReference type="InterPro" id="IPR040239">
    <property type="entry name" value="HcpB-like"/>
</dbReference>
<dbReference type="Pfam" id="PF08238">
    <property type="entry name" value="Sel1"/>
    <property type="match status" value="3"/>
</dbReference>
<keyword evidence="4" id="KW-0677">Repeat</keyword>
<dbReference type="Proteomes" id="UP000502377">
    <property type="component" value="Chromosome"/>
</dbReference>
<dbReference type="SUPFAM" id="SSF81901">
    <property type="entry name" value="HCP-like"/>
    <property type="match status" value="1"/>
</dbReference>
<keyword evidence="5" id="KW-0378">Hydrolase</keyword>
<feature type="signal peptide" evidence="9">
    <location>
        <begin position="1"/>
        <end position="18"/>
    </location>
</feature>
<dbReference type="InterPro" id="IPR011990">
    <property type="entry name" value="TPR-like_helical_dom_sf"/>
</dbReference>
<dbReference type="GO" id="GO:0008800">
    <property type="term" value="F:beta-lactamase activity"/>
    <property type="evidence" value="ECO:0007669"/>
    <property type="project" value="UniProtKB-EC"/>
</dbReference>
<evidence type="ECO:0000256" key="6">
    <source>
        <dbReference type="ARBA" id="ARBA00022803"/>
    </source>
</evidence>
<keyword evidence="6" id="KW-0802">TPR repeat</keyword>
<evidence type="ECO:0000256" key="4">
    <source>
        <dbReference type="ARBA" id="ARBA00022737"/>
    </source>
</evidence>
<dbReference type="SMART" id="SM00671">
    <property type="entry name" value="SEL1"/>
    <property type="match status" value="3"/>
</dbReference>
<dbReference type="EMBL" id="CP012543">
    <property type="protein sequence ID" value="QCD45774.1"/>
    <property type="molecule type" value="Genomic_DNA"/>
</dbReference>
<reference evidence="10 11" key="1">
    <citation type="submission" date="2016-07" db="EMBL/GenBank/DDBJ databases">
        <title>Comparative genomics of the Campylobacter concisus group.</title>
        <authorList>
            <person name="Miller W.G."/>
            <person name="Yee E."/>
            <person name="Chapman M.H."/>
            <person name="Huynh S."/>
            <person name="Bono J.L."/>
            <person name="On S.L.W."/>
            <person name="StLeger J."/>
            <person name="Foster G."/>
            <person name="Parker C.T."/>
        </authorList>
    </citation>
    <scope>NUCLEOTIDE SEQUENCE [LARGE SCALE GENOMIC DNA]</scope>
    <source>
        <strain evidence="10 11">ATCC 33238</strain>
    </source>
</reference>
<dbReference type="KEGG" id="crx:CRECT_0062"/>
<organism evidence="10 11">
    <name type="scientific">Campylobacter rectus</name>
    <name type="common">Wolinella recta</name>
    <dbReference type="NCBI Taxonomy" id="203"/>
    <lineage>
        <taxon>Bacteria</taxon>
        <taxon>Pseudomonadati</taxon>
        <taxon>Campylobacterota</taxon>
        <taxon>Epsilonproteobacteria</taxon>
        <taxon>Campylobacterales</taxon>
        <taxon>Campylobacteraceae</taxon>
        <taxon>Campylobacter</taxon>
    </lineage>
</organism>
<feature type="chain" id="PRO_5039939300" description="beta-lactamase" evidence="9">
    <location>
        <begin position="19"/>
        <end position="215"/>
    </location>
</feature>
<evidence type="ECO:0000256" key="8">
    <source>
        <dbReference type="ARBA" id="ARBA00023251"/>
    </source>
</evidence>
<keyword evidence="9" id="KW-0732">Signal</keyword>
<dbReference type="InterPro" id="IPR006597">
    <property type="entry name" value="Sel1-like"/>
</dbReference>